<evidence type="ECO:0000313" key="2">
    <source>
        <dbReference type="EMBL" id="MEQ2230379.1"/>
    </source>
</evidence>
<proteinExistence type="predicted"/>
<evidence type="ECO:0000256" key="1">
    <source>
        <dbReference type="SAM" id="Phobius"/>
    </source>
</evidence>
<name>A0ABV0TC35_9TELE</name>
<dbReference type="Proteomes" id="UP001482620">
    <property type="component" value="Unassembled WGS sequence"/>
</dbReference>
<keyword evidence="3" id="KW-1185">Reference proteome</keyword>
<protein>
    <submittedName>
        <fullName evidence="2">Uncharacterized protein</fullName>
    </submittedName>
</protein>
<evidence type="ECO:0000313" key="3">
    <source>
        <dbReference type="Proteomes" id="UP001482620"/>
    </source>
</evidence>
<reference evidence="2 3" key="1">
    <citation type="submission" date="2021-06" db="EMBL/GenBank/DDBJ databases">
        <authorList>
            <person name="Palmer J.M."/>
        </authorList>
    </citation>
    <scope>NUCLEOTIDE SEQUENCE [LARGE SCALE GENOMIC DNA]</scope>
    <source>
        <strain evidence="3">if_2019</strain>
        <tissue evidence="2">Muscle</tissue>
    </source>
</reference>
<sequence>MNWTCITSEDPAALTVIKLYDENNDFGHFWDRNDPTIPLPPCSNVSDDSQCSVCLDQLVKVVCRNLTAGVKIFMEGPEGSINYNQTGCAEPPSLLPTPLWSQLPAIISVICFIFILIFILGVLWKCRQKTSSSSSRTFRCFFNQNRKENVGKDRPFSMMPKKDPPKTSCCI</sequence>
<organism evidence="2 3">
    <name type="scientific">Ilyodon furcidens</name>
    <name type="common">goldbreast splitfin</name>
    <dbReference type="NCBI Taxonomy" id="33524"/>
    <lineage>
        <taxon>Eukaryota</taxon>
        <taxon>Metazoa</taxon>
        <taxon>Chordata</taxon>
        <taxon>Craniata</taxon>
        <taxon>Vertebrata</taxon>
        <taxon>Euteleostomi</taxon>
        <taxon>Actinopterygii</taxon>
        <taxon>Neopterygii</taxon>
        <taxon>Teleostei</taxon>
        <taxon>Neoteleostei</taxon>
        <taxon>Acanthomorphata</taxon>
        <taxon>Ovalentaria</taxon>
        <taxon>Atherinomorphae</taxon>
        <taxon>Cyprinodontiformes</taxon>
        <taxon>Goodeidae</taxon>
        <taxon>Ilyodon</taxon>
    </lineage>
</organism>
<gene>
    <name evidence="2" type="ORF">ILYODFUR_028692</name>
</gene>
<comment type="caution">
    <text evidence="2">The sequence shown here is derived from an EMBL/GenBank/DDBJ whole genome shotgun (WGS) entry which is preliminary data.</text>
</comment>
<feature type="transmembrane region" description="Helical" evidence="1">
    <location>
        <begin position="103"/>
        <end position="124"/>
    </location>
</feature>
<accession>A0ABV0TC35</accession>
<keyword evidence="1" id="KW-0472">Membrane</keyword>
<dbReference type="EMBL" id="JAHRIQ010027133">
    <property type="protein sequence ID" value="MEQ2230379.1"/>
    <property type="molecule type" value="Genomic_DNA"/>
</dbReference>
<keyword evidence="1" id="KW-1133">Transmembrane helix</keyword>
<keyword evidence="1" id="KW-0812">Transmembrane</keyword>